<dbReference type="AlphaFoldDB" id="A0A498JI80"/>
<evidence type="ECO:0000313" key="1">
    <source>
        <dbReference type="EMBL" id="RXH93694.1"/>
    </source>
</evidence>
<gene>
    <name evidence="1" type="ORF">DVH24_014270</name>
</gene>
<dbReference type="Gramene" id="mRNA:MD07G0114500">
    <property type="protein sequence ID" value="CDS:MD07G0114500.1"/>
    <property type="gene ID" value="MD07G0114500"/>
</dbReference>
<name>A0A498JI80_MALDO</name>
<evidence type="ECO:0000313" key="2">
    <source>
        <dbReference type="Proteomes" id="UP000290289"/>
    </source>
</evidence>
<accession>A0A498JI80</accession>
<dbReference type="EMBL" id="RDQH01000333">
    <property type="protein sequence ID" value="RXH93694.1"/>
    <property type="molecule type" value="Genomic_DNA"/>
</dbReference>
<dbReference type="PANTHER" id="PTHR36020:SF1">
    <property type="entry name" value="TRANSMEMBRANE PROTEIN"/>
    <property type="match status" value="1"/>
</dbReference>
<reference evidence="1 2" key="1">
    <citation type="submission" date="2018-10" db="EMBL/GenBank/DDBJ databases">
        <title>A high-quality apple genome assembly.</title>
        <authorList>
            <person name="Hu J."/>
        </authorList>
    </citation>
    <scope>NUCLEOTIDE SEQUENCE [LARGE SCALE GENOMIC DNA]</scope>
    <source>
        <strain evidence="2">cv. HFTH1</strain>
        <tissue evidence="1">Young leaf</tissue>
    </source>
</reference>
<dbReference type="OrthoDB" id="1908857at2759"/>
<proteinExistence type="predicted"/>
<protein>
    <recommendedName>
        <fullName evidence="3">Transmembrane protein</fullName>
    </recommendedName>
</protein>
<keyword evidence="2" id="KW-1185">Reference proteome</keyword>
<dbReference type="Proteomes" id="UP000290289">
    <property type="component" value="Chromosome 7"/>
</dbReference>
<dbReference type="PANTHER" id="PTHR36020">
    <property type="entry name" value="TRANSMEMBRANE PROTEIN"/>
    <property type="match status" value="1"/>
</dbReference>
<evidence type="ECO:0008006" key="3">
    <source>
        <dbReference type="Google" id="ProtNLM"/>
    </source>
</evidence>
<organism evidence="1 2">
    <name type="scientific">Malus domestica</name>
    <name type="common">Apple</name>
    <name type="synonym">Pyrus malus</name>
    <dbReference type="NCBI Taxonomy" id="3750"/>
    <lineage>
        <taxon>Eukaryota</taxon>
        <taxon>Viridiplantae</taxon>
        <taxon>Streptophyta</taxon>
        <taxon>Embryophyta</taxon>
        <taxon>Tracheophyta</taxon>
        <taxon>Spermatophyta</taxon>
        <taxon>Magnoliopsida</taxon>
        <taxon>eudicotyledons</taxon>
        <taxon>Gunneridae</taxon>
        <taxon>Pentapetalae</taxon>
        <taxon>rosids</taxon>
        <taxon>fabids</taxon>
        <taxon>Rosales</taxon>
        <taxon>Rosaceae</taxon>
        <taxon>Amygdaloideae</taxon>
        <taxon>Maleae</taxon>
        <taxon>Malus</taxon>
    </lineage>
</organism>
<sequence>MALAFVLNLRNIWPFSVLKSDDLTISNELVHKLRIPERTKQFVYAVREPETQSVIYILSAQSLSQWSASDADCLIREIRPDAVVAQVGHSTLTEIQSEESVLSDGFDYSFPTSSLGVLKRCFLEKVNKERYEDIAGNLVLQKIFGVGFHGHFLAAKRVAQEVGSSFLVLELPFVKSSGAENTPGELETLSKFQGLVSSLVPQKVGSVASSSLRRLHITNDIQSQMVKLLSPYIDLSISRLNPSTSVSEVAPKEIQLQSNYEAPQFAQSIYPFLLDLHNIFSDLPAMGKALAYAQKMLYDVNRGEAVDTSVISEVYAFRIAVEGLRISLNNAGRLPFNKIRDSNLNKVEFSDLPVEDKSHALLVEALRGQTKKFKTIVAVVDASGLAGLRKHWNTPVPLEVKDMVGELVNNCEGEGEMSNDTDRKRLLTDKPLVAVGAGATAVLGASSLSKAATLKVPASTLMKVVTFKIPASLKLFLSQTHKTLGFALSKTVGPSKVVAPGVKSTTILKATASAEKIRAAAHSVIAAAEKTSFSAMRTAFYQIMRKRHIQKIGVLPWATFGCSIATCAGLVAYGDGIECAAESLPAAPSIASLGRGIQSLHLASQEVARRDSTSLQKSIESLMYRLKKVRTQ</sequence>
<comment type="caution">
    <text evidence="1">The sequence shown here is derived from an EMBL/GenBank/DDBJ whole genome shotgun (WGS) entry which is preliminary data.</text>
</comment>